<evidence type="ECO:0000313" key="2">
    <source>
        <dbReference type="EMBL" id="MBB6505766.1"/>
    </source>
</evidence>
<feature type="compositionally biased region" description="Basic and acidic residues" evidence="1">
    <location>
        <begin position="78"/>
        <end position="87"/>
    </location>
</feature>
<dbReference type="EMBL" id="JACHBT010000015">
    <property type="protein sequence ID" value="MBB6505766.1"/>
    <property type="molecule type" value="Genomic_DNA"/>
</dbReference>
<evidence type="ECO:0000313" key="3">
    <source>
        <dbReference type="Proteomes" id="UP000522313"/>
    </source>
</evidence>
<protein>
    <submittedName>
        <fullName evidence="2">Uncharacterized protein</fullName>
    </submittedName>
</protein>
<dbReference type="Proteomes" id="UP000522313">
    <property type="component" value="Unassembled WGS sequence"/>
</dbReference>
<gene>
    <name evidence="2" type="ORF">F4693_002762</name>
</gene>
<proteinExistence type="predicted"/>
<name>A0A7X0JFU1_9SPHN</name>
<comment type="caution">
    <text evidence="2">The sequence shown here is derived from an EMBL/GenBank/DDBJ whole genome shotgun (WGS) entry which is preliminary data.</text>
</comment>
<reference evidence="2 3" key="1">
    <citation type="submission" date="2020-08" db="EMBL/GenBank/DDBJ databases">
        <title>The Agave Microbiome: Exploring the role of microbial communities in plant adaptations to desert environments.</title>
        <authorList>
            <person name="Partida-Martinez L.P."/>
        </authorList>
    </citation>
    <scope>NUCLEOTIDE SEQUENCE [LARGE SCALE GENOMIC DNA]</scope>
    <source>
        <strain evidence="2 3">AS3.13</strain>
    </source>
</reference>
<accession>A0A7X0JFU1</accession>
<evidence type="ECO:0000256" key="1">
    <source>
        <dbReference type="SAM" id="MobiDB-lite"/>
    </source>
</evidence>
<reference evidence="2 3" key="2">
    <citation type="submission" date="2020-08" db="EMBL/GenBank/DDBJ databases">
        <authorList>
            <person name="Partida-Martinez L."/>
            <person name="Huntemann M."/>
            <person name="Clum A."/>
            <person name="Wang J."/>
            <person name="Palaniappan K."/>
            <person name="Ritter S."/>
            <person name="Chen I.-M."/>
            <person name="Stamatis D."/>
            <person name="Reddy T."/>
            <person name="O'Malley R."/>
            <person name="Daum C."/>
            <person name="Shapiro N."/>
            <person name="Ivanova N."/>
            <person name="Kyrpides N."/>
            <person name="Woyke T."/>
        </authorList>
    </citation>
    <scope>NUCLEOTIDE SEQUENCE [LARGE SCALE GENOMIC DNA]</scope>
    <source>
        <strain evidence="2 3">AS3.13</strain>
    </source>
</reference>
<dbReference type="AlphaFoldDB" id="A0A7X0JFU1"/>
<sequence length="142" mass="15365">MPRLASPRRHSRHLGLAWVRQCREPHLRLLAHLGLTAKHVQPIANVRSRTAGHRGGAAGTLTKVLLTSAGGEVEVAYHDSRSARDTVRVGGNSRRRKSEHQRGGKRGAVKAGHLRNSIVMSSIASVWSAGDARRGMLPAPRA</sequence>
<feature type="compositionally biased region" description="Basic residues" evidence="1">
    <location>
        <begin position="93"/>
        <end position="108"/>
    </location>
</feature>
<feature type="region of interest" description="Disordered" evidence="1">
    <location>
        <begin position="78"/>
        <end position="112"/>
    </location>
</feature>
<organism evidence="2 3">
    <name type="scientific">Sphingomonas endophytica</name>
    <dbReference type="NCBI Taxonomy" id="869719"/>
    <lineage>
        <taxon>Bacteria</taxon>
        <taxon>Pseudomonadati</taxon>
        <taxon>Pseudomonadota</taxon>
        <taxon>Alphaproteobacteria</taxon>
        <taxon>Sphingomonadales</taxon>
        <taxon>Sphingomonadaceae</taxon>
        <taxon>Sphingomonas</taxon>
    </lineage>
</organism>